<dbReference type="Pfam" id="PF03466">
    <property type="entry name" value="LysR_substrate"/>
    <property type="match status" value="1"/>
</dbReference>
<dbReference type="GO" id="GO:0003700">
    <property type="term" value="F:DNA-binding transcription factor activity"/>
    <property type="evidence" value="ECO:0007669"/>
    <property type="project" value="InterPro"/>
</dbReference>
<dbReference type="InterPro" id="IPR036390">
    <property type="entry name" value="WH_DNA-bd_sf"/>
</dbReference>
<dbReference type="SUPFAM" id="SSF46785">
    <property type="entry name" value="Winged helix' DNA-binding domain"/>
    <property type="match status" value="1"/>
</dbReference>
<reference evidence="7 8" key="1">
    <citation type="submission" date="2019-10" db="EMBL/GenBank/DDBJ databases">
        <title>Glaciimonas soli sp. nov., a psychrophilic bacterium isolated from the forest soil of a high elevation mountain in Taiwan.</title>
        <authorList>
            <person name="Wang L.-T."/>
            <person name="Shieh W.Y."/>
        </authorList>
    </citation>
    <scope>NUCLEOTIDE SEQUENCE [LARGE SCALE GENOMIC DNA]</scope>
    <source>
        <strain evidence="7 8">GS1</strain>
    </source>
</reference>
<gene>
    <name evidence="7" type="ORF">GEV47_10400</name>
</gene>
<sequence>MSCWHKSSLKTDACSIVCIQICLNVSTILIFYPYQLLISDNQAMLKPPFNLNLLRSLDVLLETRNLTAAAKALGLTQSALSRQLVQLREQTGDPLLIREGQRYLLTQQAEALRGPLKALLANMEALLLAPDFDPALCARQFSMCGSDYIADHMLPELLQSFSLQAPHLRVDLRMWEPGHYRLLADEGIDLVPVIADVIPDNLHGRAMGEDKPVCVMRKSHPLAQLSDISLEDYIYYPQIKIAGGSDKNNIIEQHLARLGVKRNIRLSVPFYSSALKLCVDNDLLLTIPMHIAIALARTAAIVWKPLPFDVPSYRYWLLWHARNHHDPAHQWFRKQVYDVLQRSMFGVTQFNAISDT</sequence>
<keyword evidence="5" id="KW-1133">Transmembrane helix</keyword>
<dbReference type="AlphaFoldDB" id="A0A843YV37"/>
<dbReference type="InterPro" id="IPR037402">
    <property type="entry name" value="YidZ_PBP2"/>
</dbReference>
<dbReference type="GO" id="GO:0003677">
    <property type="term" value="F:DNA binding"/>
    <property type="evidence" value="ECO:0007669"/>
    <property type="project" value="UniProtKB-KW"/>
</dbReference>
<dbReference type="PROSITE" id="PS50931">
    <property type="entry name" value="HTH_LYSR"/>
    <property type="match status" value="1"/>
</dbReference>
<dbReference type="Pfam" id="PF00126">
    <property type="entry name" value="HTH_1"/>
    <property type="match status" value="1"/>
</dbReference>
<dbReference type="CDD" id="cd08417">
    <property type="entry name" value="PBP2_Nitroaromatics_like"/>
    <property type="match status" value="1"/>
</dbReference>
<organism evidence="7 8">
    <name type="scientific">Glaciimonas soli</name>
    <dbReference type="NCBI Taxonomy" id="2590999"/>
    <lineage>
        <taxon>Bacteria</taxon>
        <taxon>Pseudomonadati</taxon>
        <taxon>Pseudomonadota</taxon>
        <taxon>Betaproteobacteria</taxon>
        <taxon>Burkholderiales</taxon>
        <taxon>Oxalobacteraceae</taxon>
        <taxon>Glaciimonas</taxon>
    </lineage>
</organism>
<dbReference type="InterPro" id="IPR050389">
    <property type="entry name" value="LysR-type_TF"/>
</dbReference>
<dbReference type="InterPro" id="IPR005119">
    <property type="entry name" value="LysR_subst-bd"/>
</dbReference>
<protein>
    <submittedName>
        <fullName evidence="7">LysR family transcriptional regulator</fullName>
    </submittedName>
</protein>
<feature type="transmembrane region" description="Helical" evidence="5">
    <location>
        <begin position="12"/>
        <end position="34"/>
    </location>
</feature>
<dbReference type="PRINTS" id="PR00039">
    <property type="entry name" value="HTHLYSR"/>
</dbReference>
<dbReference type="SUPFAM" id="SSF53850">
    <property type="entry name" value="Periplasmic binding protein-like II"/>
    <property type="match status" value="1"/>
</dbReference>
<comment type="caution">
    <text evidence="7">The sequence shown here is derived from an EMBL/GenBank/DDBJ whole genome shotgun (WGS) entry which is preliminary data.</text>
</comment>
<comment type="similarity">
    <text evidence="1">Belongs to the LysR transcriptional regulatory family.</text>
</comment>
<dbReference type="OrthoDB" id="8924032at2"/>
<evidence type="ECO:0000256" key="2">
    <source>
        <dbReference type="ARBA" id="ARBA00023015"/>
    </source>
</evidence>
<dbReference type="EMBL" id="WINI01000004">
    <property type="protein sequence ID" value="MQR01092.1"/>
    <property type="molecule type" value="Genomic_DNA"/>
</dbReference>
<dbReference type="Gene3D" id="3.40.190.10">
    <property type="entry name" value="Periplasmic binding protein-like II"/>
    <property type="match status" value="2"/>
</dbReference>
<evidence type="ECO:0000259" key="6">
    <source>
        <dbReference type="PROSITE" id="PS50931"/>
    </source>
</evidence>
<keyword evidence="5" id="KW-0472">Membrane</keyword>
<evidence type="ECO:0000313" key="7">
    <source>
        <dbReference type="EMBL" id="MQR01092.1"/>
    </source>
</evidence>
<evidence type="ECO:0000256" key="4">
    <source>
        <dbReference type="ARBA" id="ARBA00023163"/>
    </source>
</evidence>
<name>A0A843YV37_9BURK</name>
<accession>A0A843YV37</accession>
<dbReference type="InterPro" id="IPR036388">
    <property type="entry name" value="WH-like_DNA-bd_sf"/>
</dbReference>
<dbReference type="PANTHER" id="PTHR30118">
    <property type="entry name" value="HTH-TYPE TRANSCRIPTIONAL REGULATOR LEUO-RELATED"/>
    <property type="match status" value="1"/>
</dbReference>
<keyword evidence="5" id="KW-0812">Transmembrane</keyword>
<dbReference type="InterPro" id="IPR000847">
    <property type="entry name" value="LysR_HTH_N"/>
</dbReference>
<keyword evidence="4" id="KW-0804">Transcription</keyword>
<feature type="domain" description="HTH lysR-type" evidence="6">
    <location>
        <begin position="49"/>
        <end position="106"/>
    </location>
</feature>
<evidence type="ECO:0000256" key="5">
    <source>
        <dbReference type="SAM" id="Phobius"/>
    </source>
</evidence>
<evidence type="ECO:0000313" key="8">
    <source>
        <dbReference type="Proteomes" id="UP000451565"/>
    </source>
</evidence>
<evidence type="ECO:0000256" key="1">
    <source>
        <dbReference type="ARBA" id="ARBA00009437"/>
    </source>
</evidence>
<keyword evidence="8" id="KW-1185">Reference proteome</keyword>
<dbReference type="Gene3D" id="1.10.10.10">
    <property type="entry name" value="Winged helix-like DNA-binding domain superfamily/Winged helix DNA-binding domain"/>
    <property type="match status" value="1"/>
</dbReference>
<keyword evidence="3" id="KW-0238">DNA-binding</keyword>
<dbReference type="Proteomes" id="UP000451565">
    <property type="component" value="Unassembled WGS sequence"/>
</dbReference>
<keyword evidence="2" id="KW-0805">Transcription regulation</keyword>
<proteinExistence type="inferred from homology"/>
<dbReference type="PANTHER" id="PTHR30118:SF15">
    <property type="entry name" value="TRANSCRIPTIONAL REGULATORY PROTEIN"/>
    <property type="match status" value="1"/>
</dbReference>
<evidence type="ECO:0000256" key="3">
    <source>
        <dbReference type="ARBA" id="ARBA00023125"/>
    </source>
</evidence>